<dbReference type="InParanoid" id="A0A0H2RIP2"/>
<organism evidence="1 2">
    <name type="scientific">Schizopora paradoxa</name>
    <dbReference type="NCBI Taxonomy" id="27342"/>
    <lineage>
        <taxon>Eukaryota</taxon>
        <taxon>Fungi</taxon>
        <taxon>Dikarya</taxon>
        <taxon>Basidiomycota</taxon>
        <taxon>Agaricomycotina</taxon>
        <taxon>Agaricomycetes</taxon>
        <taxon>Hymenochaetales</taxon>
        <taxon>Schizoporaceae</taxon>
        <taxon>Schizopora</taxon>
    </lineage>
</organism>
<dbReference type="EMBL" id="KQ086454">
    <property type="protein sequence ID" value="KLO04711.1"/>
    <property type="molecule type" value="Genomic_DNA"/>
</dbReference>
<sequence length="133" mass="15006">MDFLTTIGTGLNGWINLAHFAPRVPFKTASEKFQLEAPFSGAIEARVPHPALVEPFGLLDLPHDILHRIMERFKTLPRSEWPGLMYSCTFWNDVLIEPFLQDVGLVRPSNSSDSASQTTLVLEYDIFVRLGYA</sequence>
<keyword evidence="2" id="KW-1185">Reference proteome</keyword>
<evidence type="ECO:0000313" key="1">
    <source>
        <dbReference type="EMBL" id="KLO04711.1"/>
    </source>
</evidence>
<reference evidence="1 2" key="1">
    <citation type="submission" date="2015-04" db="EMBL/GenBank/DDBJ databases">
        <title>Complete genome sequence of Schizopora paradoxa KUC8140, a cosmopolitan wood degrader in East Asia.</title>
        <authorList>
            <consortium name="DOE Joint Genome Institute"/>
            <person name="Min B."/>
            <person name="Park H."/>
            <person name="Jang Y."/>
            <person name="Kim J.-J."/>
            <person name="Kim K.H."/>
            <person name="Pangilinan J."/>
            <person name="Lipzen A."/>
            <person name="Riley R."/>
            <person name="Grigoriev I.V."/>
            <person name="Spatafora J.W."/>
            <person name="Choi I.-G."/>
        </authorList>
    </citation>
    <scope>NUCLEOTIDE SEQUENCE [LARGE SCALE GENOMIC DNA]</scope>
    <source>
        <strain evidence="1 2">KUC8140</strain>
    </source>
</reference>
<dbReference type="Proteomes" id="UP000053477">
    <property type="component" value="Unassembled WGS sequence"/>
</dbReference>
<name>A0A0H2RIP2_9AGAM</name>
<evidence type="ECO:0008006" key="3">
    <source>
        <dbReference type="Google" id="ProtNLM"/>
    </source>
</evidence>
<evidence type="ECO:0000313" key="2">
    <source>
        <dbReference type="Proteomes" id="UP000053477"/>
    </source>
</evidence>
<proteinExistence type="predicted"/>
<protein>
    <recommendedName>
        <fullName evidence="3">F-box domain-containing protein</fullName>
    </recommendedName>
</protein>
<gene>
    <name evidence="1" type="ORF">SCHPADRAFT_896821</name>
</gene>
<accession>A0A0H2RIP2</accession>
<dbReference type="AlphaFoldDB" id="A0A0H2RIP2"/>